<dbReference type="Proteomes" id="UP001301958">
    <property type="component" value="Unassembled WGS sequence"/>
</dbReference>
<feature type="compositionally biased region" description="Low complexity" evidence="1">
    <location>
        <begin position="236"/>
        <end position="245"/>
    </location>
</feature>
<name>A0AAN7BJ08_9PEZI</name>
<keyword evidence="4" id="KW-1185">Reference proteome</keyword>
<dbReference type="InterPro" id="IPR058348">
    <property type="entry name" value="DUF8035"/>
</dbReference>
<feature type="domain" description="DUF8035" evidence="2">
    <location>
        <begin position="258"/>
        <end position="311"/>
    </location>
</feature>
<proteinExistence type="predicted"/>
<evidence type="ECO:0000256" key="1">
    <source>
        <dbReference type="SAM" id="MobiDB-lite"/>
    </source>
</evidence>
<dbReference type="Pfam" id="PF26118">
    <property type="entry name" value="DUF8035"/>
    <property type="match status" value="1"/>
</dbReference>
<reference evidence="3" key="2">
    <citation type="submission" date="2023-05" db="EMBL/GenBank/DDBJ databases">
        <authorList>
            <consortium name="Lawrence Berkeley National Laboratory"/>
            <person name="Steindorff A."/>
            <person name="Hensen N."/>
            <person name="Bonometti L."/>
            <person name="Westerberg I."/>
            <person name="Brannstrom I.O."/>
            <person name="Guillou S."/>
            <person name="Cros-Aarteil S."/>
            <person name="Calhoun S."/>
            <person name="Haridas S."/>
            <person name="Kuo A."/>
            <person name="Mondo S."/>
            <person name="Pangilinan J."/>
            <person name="Riley R."/>
            <person name="Labutti K."/>
            <person name="Andreopoulos B."/>
            <person name="Lipzen A."/>
            <person name="Chen C."/>
            <person name="Yanf M."/>
            <person name="Daum C."/>
            <person name="Ng V."/>
            <person name="Clum A."/>
            <person name="Ohm R."/>
            <person name="Martin F."/>
            <person name="Silar P."/>
            <person name="Natvig D."/>
            <person name="Lalanne C."/>
            <person name="Gautier V."/>
            <person name="Ament-Velasquez S.L."/>
            <person name="Kruys A."/>
            <person name="Hutchinson M.I."/>
            <person name="Powell A.J."/>
            <person name="Barry K."/>
            <person name="Miller A.N."/>
            <person name="Grigoriev I.V."/>
            <person name="Debuchy R."/>
            <person name="Gladieux P."/>
            <person name="Thoren M.H."/>
            <person name="Johannesson H."/>
        </authorList>
    </citation>
    <scope>NUCLEOTIDE SEQUENCE</scope>
    <source>
        <strain evidence="3">CBS 990.96</strain>
    </source>
</reference>
<reference evidence="3" key="1">
    <citation type="journal article" date="2023" name="Mol. Phylogenet. Evol.">
        <title>Genome-scale phylogeny and comparative genomics of the fungal order Sordariales.</title>
        <authorList>
            <person name="Hensen N."/>
            <person name="Bonometti L."/>
            <person name="Westerberg I."/>
            <person name="Brannstrom I.O."/>
            <person name="Guillou S."/>
            <person name="Cros-Aarteil S."/>
            <person name="Calhoun S."/>
            <person name="Haridas S."/>
            <person name="Kuo A."/>
            <person name="Mondo S."/>
            <person name="Pangilinan J."/>
            <person name="Riley R."/>
            <person name="LaButti K."/>
            <person name="Andreopoulos B."/>
            <person name="Lipzen A."/>
            <person name="Chen C."/>
            <person name="Yan M."/>
            <person name="Daum C."/>
            <person name="Ng V."/>
            <person name="Clum A."/>
            <person name="Steindorff A."/>
            <person name="Ohm R.A."/>
            <person name="Martin F."/>
            <person name="Silar P."/>
            <person name="Natvig D.O."/>
            <person name="Lalanne C."/>
            <person name="Gautier V."/>
            <person name="Ament-Velasquez S.L."/>
            <person name="Kruys A."/>
            <person name="Hutchinson M.I."/>
            <person name="Powell A.J."/>
            <person name="Barry K."/>
            <person name="Miller A.N."/>
            <person name="Grigoriev I.V."/>
            <person name="Debuchy R."/>
            <person name="Gladieux P."/>
            <person name="Hiltunen Thoren M."/>
            <person name="Johannesson H."/>
        </authorList>
    </citation>
    <scope>NUCLEOTIDE SEQUENCE</scope>
    <source>
        <strain evidence="3">CBS 990.96</strain>
    </source>
</reference>
<accession>A0AAN7BJ08</accession>
<evidence type="ECO:0000313" key="3">
    <source>
        <dbReference type="EMBL" id="KAK4224203.1"/>
    </source>
</evidence>
<gene>
    <name evidence="3" type="ORF">QBC38DRAFT_511925</name>
</gene>
<dbReference type="EMBL" id="MU865400">
    <property type="protein sequence ID" value="KAK4224203.1"/>
    <property type="molecule type" value="Genomic_DNA"/>
</dbReference>
<protein>
    <recommendedName>
        <fullName evidence="2">DUF8035 domain-containing protein</fullName>
    </recommendedName>
</protein>
<feature type="compositionally biased region" description="Basic and acidic residues" evidence="1">
    <location>
        <begin position="135"/>
        <end position="154"/>
    </location>
</feature>
<feature type="compositionally biased region" description="Basic residues" evidence="1">
    <location>
        <begin position="213"/>
        <end position="235"/>
    </location>
</feature>
<feature type="compositionally biased region" description="Basic and acidic residues" evidence="1">
    <location>
        <begin position="93"/>
        <end position="113"/>
    </location>
</feature>
<sequence length="542" mass="62769">MAYRSAAPDLVRERDRFQYERDRGRFGDIRERVEEEDDRVYVRRFPSRPPPREGSVDRRSRPPFEDDETVIREHRRVIYDDDPPRRSSPRRRSPPESEVSRARSRVTIKERIRSPSPDPMPRPGRLMRRQSSLDTFDHIRDREDYPPPPRRLDHSMPPYVDRPLPRSRGLPPPRVYAERDYYDEIAVSERHRHEDDHFHRFPERVREKEIIRERRRSVSRSSRRSRRRARSRSRSSSRSSSSSSSGGTALTSKSEYPKKGKTRIPARLVSKRALIDLGYPFVEEGKTIIVQKALGQKNIDDLLKLSDDYKKSEFEIIAARSSAGDVVEERRTEIVEYRETTQPVIMPHRPAPTMISTGGGKGPVIINAQPAPQTPVEVVNTTTIVRDHSPTRSSYSYDTTSYGTTSYGTSTTYDTMSTVTGGHYGHRGHHGAVIVEARPREVMTTSGPLALVEERRVVERRGSRDSDDLRSEIRTLERQLARKERHERSRSRGDLVRAHRLSTGELVLFEEEIETIEEPSRGGVRIERDKRGRMSISVPRNR</sequence>
<comment type="caution">
    <text evidence="3">The sequence shown here is derived from an EMBL/GenBank/DDBJ whole genome shotgun (WGS) entry which is preliminary data.</text>
</comment>
<evidence type="ECO:0000259" key="2">
    <source>
        <dbReference type="Pfam" id="PF26118"/>
    </source>
</evidence>
<feature type="region of interest" description="Disordered" evidence="1">
    <location>
        <begin position="44"/>
        <end position="175"/>
    </location>
</feature>
<evidence type="ECO:0000313" key="4">
    <source>
        <dbReference type="Proteomes" id="UP001301958"/>
    </source>
</evidence>
<feature type="compositionally biased region" description="Basic and acidic residues" evidence="1">
    <location>
        <begin position="50"/>
        <end position="85"/>
    </location>
</feature>
<feature type="region of interest" description="Disordered" evidence="1">
    <location>
        <begin position="213"/>
        <end position="263"/>
    </location>
</feature>
<organism evidence="3 4">
    <name type="scientific">Podospora fimiseda</name>
    <dbReference type="NCBI Taxonomy" id="252190"/>
    <lineage>
        <taxon>Eukaryota</taxon>
        <taxon>Fungi</taxon>
        <taxon>Dikarya</taxon>
        <taxon>Ascomycota</taxon>
        <taxon>Pezizomycotina</taxon>
        <taxon>Sordariomycetes</taxon>
        <taxon>Sordariomycetidae</taxon>
        <taxon>Sordariales</taxon>
        <taxon>Podosporaceae</taxon>
        <taxon>Podospora</taxon>
    </lineage>
</organism>
<dbReference type="AlphaFoldDB" id="A0AAN7BJ08"/>